<sequence>MGYNAIYPAEAIEAHRAFIARRRSLRPSEEYHTPTAEEWDAFLGHFERRKLSVGICARAFGTSCIHEHACVRCSMLRPEPDHRGRLVEVRDNLLARIIEAECEGWLGELEGLEVSLAGAQDKFAQLDAQQVRRNTVVELGIPTFRDIAGRNGTPLLRPE</sequence>
<gene>
    <name evidence="1" type="ORF">CP976_00105</name>
</gene>
<reference evidence="1 2" key="1">
    <citation type="submission" date="2017-09" db="EMBL/GenBank/DDBJ databases">
        <authorList>
            <person name="Lee N."/>
            <person name="Cho B.-K."/>
        </authorList>
    </citation>
    <scope>NUCLEOTIDE SEQUENCE [LARGE SCALE GENOMIC DNA]</scope>
    <source>
        <strain evidence="1 2">ATCC 13740</strain>
    </source>
</reference>
<protein>
    <submittedName>
        <fullName evidence="1">Uncharacterized protein</fullName>
    </submittedName>
</protein>
<dbReference type="Proteomes" id="UP000326598">
    <property type="component" value="Chromosome"/>
</dbReference>
<dbReference type="EMBL" id="CP023694">
    <property type="protein sequence ID" value="QEV22763.1"/>
    <property type="molecule type" value="Genomic_DNA"/>
</dbReference>
<dbReference type="AlphaFoldDB" id="A0A5J6HWC3"/>
<evidence type="ECO:0000313" key="2">
    <source>
        <dbReference type="Proteomes" id="UP000326598"/>
    </source>
</evidence>
<evidence type="ECO:0000313" key="1">
    <source>
        <dbReference type="EMBL" id="QEV22763.1"/>
    </source>
</evidence>
<proteinExistence type="predicted"/>
<name>A0A5J6HWC3_STRC4</name>
<accession>A0A5J6HWC3</accession>
<dbReference type="RefSeq" id="WP_150478426.1">
    <property type="nucleotide sequence ID" value="NZ_BMTB01000019.1"/>
</dbReference>
<dbReference type="KEGG" id="scoe:CP976_00105"/>
<organism evidence="1 2">
    <name type="scientific">Streptomyces coeruleorubidus</name>
    <dbReference type="NCBI Taxonomy" id="116188"/>
    <lineage>
        <taxon>Bacteria</taxon>
        <taxon>Bacillati</taxon>
        <taxon>Actinomycetota</taxon>
        <taxon>Actinomycetes</taxon>
        <taxon>Kitasatosporales</taxon>
        <taxon>Streptomycetaceae</taxon>
        <taxon>Streptomyces</taxon>
    </lineage>
</organism>
<dbReference type="GeneID" id="91414525"/>